<evidence type="ECO:0000313" key="2">
    <source>
        <dbReference type="EMBL" id="WIA09491.1"/>
    </source>
</evidence>
<organism evidence="2 3">
    <name type="scientific">Tetradesmus obliquus</name>
    <name type="common">Green alga</name>
    <name type="synonym">Acutodesmus obliquus</name>
    <dbReference type="NCBI Taxonomy" id="3088"/>
    <lineage>
        <taxon>Eukaryota</taxon>
        <taxon>Viridiplantae</taxon>
        <taxon>Chlorophyta</taxon>
        <taxon>core chlorophytes</taxon>
        <taxon>Chlorophyceae</taxon>
        <taxon>CS clade</taxon>
        <taxon>Sphaeropleales</taxon>
        <taxon>Scenedesmaceae</taxon>
        <taxon>Tetradesmus</taxon>
    </lineage>
</organism>
<proteinExistence type="predicted"/>
<feature type="compositionally biased region" description="Polar residues" evidence="1">
    <location>
        <begin position="146"/>
        <end position="164"/>
    </location>
</feature>
<evidence type="ECO:0000313" key="3">
    <source>
        <dbReference type="Proteomes" id="UP001244341"/>
    </source>
</evidence>
<dbReference type="EMBL" id="CP126208">
    <property type="protein sequence ID" value="WIA09491.1"/>
    <property type="molecule type" value="Genomic_DNA"/>
</dbReference>
<sequence length="488" mass="49270">MGFQACAVVRPLSGHTAHSSRQVFSVLARQLFNTYSGIHRSNLLLGRGYYIASRKVCVVMDRSQPRYIIAFMVLMCLMISNGGTADATQHSQRQLLQARPQMMNLPIFLSEEAPSPYAARPTAGAGWGTLNPATAAGTRGNAAGNSFQQWSGGNGNNARGWNTPQQQQQQQPSRGWPAGSSSSWGGSRQPGTATGSWRGTGSWRNQGSSIQGDRASLNALTGSLGTFQGTQARPIAATGAAGTLAQGMRRRGNARAAAQSLAQAYSGGQADAAAQAVAAAATDAPGGAADSAAVAEALAEATVVAPKVAPALLAKSAGYAVQNGQTGRFANTMAGAFGAARRRKSMPQFTTAVADAIATGGAPTRYAYGQAIATAIAQGGDSKAAVAEATASAFCAGGSTASAWASAYAVALSQDSRGCLVLNQAKALAQAQCGSGASTAFSQAEATSTVLGFCGLLELLPGGIDMGWSGGNSGSNTGNAYGGLIAGN</sequence>
<gene>
    <name evidence="2" type="ORF">OEZ85_008891</name>
</gene>
<evidence type="ECO:0000256" key="1">
    <source>
        <dbReference type="SAM" id="MobiDB-lite"/>
    </source>
</evidence>
<feature type="compositionally biased region" description="Polar residues" evidence="1">
    <location>
        <begin position="189"/>
        <end position="210"/>
    </location>
</feature>
<dbReference type="Proteomes" id="UP001244341">
    <property type="component" value="Chromosome 1b"/>
</dbReference>
<protein>
    <submittedName>
        <fullName evidence="2">Uncharacterized protein</fullName>
    </submittedName>
</protein>
<feature type="compositionally biased region" description="Low complexity" evidence="1">
    <location>
        <begin position="165"/>
        <end position="187"/>
    </location>
</feature>
<reference evidence="2 3" key="1">
    <citation type="submission" date="2023-05" db="EMBL/GenBank/DDBJ databases">
        <title>A 100% complete, gapless, phased diploid assembly of the Scenedesmus obliquus UTEX 3031 genome.</title>
        <authorList>
            <person name="Biondi T.C."/>
            <person name="Hanschen E.R."/>
            <person name="Kwon T."/>
            <person name="Eng W."/>
            <person name="Kruse C.P.S."/>
            <person name="Koehler S.I."/>
            <person name="Kunde Y."/>
            <person name="Gleasner C.D."/>
            <person name="You Mak K.T."/>
            <person name="Polle J."/>
            <person name="Hovde B.T."/>
            <person name="Starkenburg S.R."/>
        </authorList>
    </citation>
    <scope>NUCLEOTIDE SEQUENCE [LARGE SCALE GENOMIC DNA]</scope>
    <source>
        <strain evidence="2 3">DOE0152z</strain>
    </source>
</reference>
<keyword evidence="3" id="KW-1185">Reference proteome</keyword>
<name>A0ABY8TK38_TETOB</name>
<feature type="region of interest" description="Disordered" evidence="1">
    <location>
        <begin position="129"/>
        <end position="210"/>
    </location>
</feature>
<feature type="compositionally biased region" description="Low complexity" evidence="1">
    <location>
        <begin position="133"/>
        <end position="145"/>
    </location>
</feature>
<accession>A0ABY8TK38</accession>